<reference evidence="1" key="1">
    <citation type="submission" date="2017-07" db="EMBL/GenBank/DDBJ databases">
        <title>Taro Niue Genome Assembly and Annotation.</title>
        <authorList>
            <person name="Atibalentja N."/>
            <person name="Keating K."/>
            <person name="Fields C.J."/>
        </authorList>
    </citation>
    <scope>NUCLEOTIDE SEQUENCE</scope>
    <source>
        <strain evidence="1">Niue_2</strain>
        <tissue evidence="1">Leaf</tissue>
    </source>
</reference>
<proteinExistence type="predicted"/>
<dbReference type="Proteomes" id="UP000652761">
    <property type="component" value="Unassembled WGS sequence"/>
</dbReference>
<dbReference type="EMBL" id="NMUH01006270">
    <property type="protein sequence ID" value="MQM14876.1"/>
    <property type="molecule type" value="Genomic_DNA"/>
</dbReference>
<name>A0A843X1P5_COLES</name>
<accession>A0A843X1P5</accession>
<protein>
    <submittedName>
        <fullName evidence="1">Uncharacterized protein</fullName>
    </submittedName>
</protein>
<evidence type="ECO:0000313" key="1">
    <source>
        <dbReference type="EMBL" id="MQM14876.1"/>
    </source>
</evidence>
<comment type="caution">
    <text evidence="1">The sequence shown here is derived from an EMBL/GenBank/DDBJ whole genome shotgun (WGS) entry which is preliminary data.</text>
</comment>
<keyword evidence="2" id="KW-1185">Reference proteome</keyword>
<gene>
    <name evidence="1" type="ORF">Taro_047810</name>
</gene>
<sequence length="285" mass="30935">MLAVLVDPRTSRLEFEGDGARVRTVSVVPLVVNSASNDIFLSLPGLRIHGWWSKGQVLGGFWVSDSWVVTVGIRAMSSEIYNRWAVFSKIQVGAAVGLLLLQCHVRGECGPWLARAGGTFDDGVAGGGLPCEEDICIQVRCGALGRRWMCFQLHVFSLWMRESVCGVVFIGAGLLSVGPMEEGPYCRGLRRGGDLSTVLFIAGRPRTEDLVCRVLLCAITACGRSSPLPVVTAGGSYRRWGWVPYWASFVKLIPPLLRSRLEFEGAGARVRTISVVPLVVSSVNN</sequence>
<dbReference type="AlphaFoldDB" id="A0A843X1P5"/>
<organism evidence="1 2">
    <name type="scientific">Colocasia esculenta</name>
    <name type="common">Wild taro</name>
    <name type="synonym">Arum esculentum</name>
    <dbReference type="NCBI Taxonomy" id="4460"/>
    <lineage>
        <taxon>Eukaryota</taxon>
        <taxon>Viridiplantae</taxon>
        <taxon>Streptophyta</taxon>
        <taxon>Embryophyta</taxon>
        <taxon>Tracheophyta</taxon>
        <taxon>Spermatophyta</taxon>
        <taxon>Magnoliopsida</taxon>
        <taxon>Liliopsida</taxon>
        <taxon>Araceae</taxon>
        <taxon>Aroideae</taxon>
        <taxon>Colocasieae</taxon>
        <taxon>Colocasia</taxon>
    </lineage>
</organism>
<evidence type="ECO:0000313" key="2">
    <source>
        <dbReference type="Proteomes" id="UP000652761"/>
    </source>
</evidence>
<feature type="non-terminal residue" evidence="1">
    <location>
        <position position="285"/>
    </location>
</feature>